<accession>A0A813LE14</accession>
<evidence type="ECO:0000313" key="2">
    <source>
        <dbReference type="Proteomes" id="UP000626109"/>
    </source>
</evidence>
<dbReference type="Proteomes" id="UP000626109">
    <property type="component" value="Unassembled WGS sequence"/>
</dbReference>
<dbReference type="SUPFAM" id="SSF52047">
    <property type="entry name" value="RNI-like"/>
    <property type="match status" value="1"/>
</dbReference>
<organism evidence="1 2">
    <name type="scientific">Polarella glacialis</name>
    <name type="common">Dinoflagellate</name>
    <dbReference type="NCBI Taxonomy" id="89957"/>
    <lineage>
        <taxon>Eukaryota</taxon>
        <taxon>Sar</taxon>
        <taxon>Alveolata</taxon>
        <taxon>Dinophyceae</taxon>
        <taxon>Suessiales</taxon>
        <taxon>Suessiaceae</taxon>
        <taxon>Polarella</taxon>
    </lineage>
</organism>
<dbReference type="AlphaFoldDB" id="A0A813LE14"/>
<name>A0A813LE14_POLGL</name>
<evidence type="ECO:0000313" key="1">
    <source>
        <dbReference type="EMBL" id="CAE8726954.1"/>
    </source>
</evidence>
<protein>
    <submittedName>
        <fullName evidence="1">Uncharacterized protein</fullName>
    </submittedName>
</protein>
<dbReference type="Gene3D" id="3.80.10.10">
    <property type="entry name" value="Ribonuclease Inhibitor"/>
    <property type="match status" value="1"/>
</dbReference>
<reference evidence="1" key="1">
    <citation type="submission" date="2021-02" db="EMBL/GenBank/DDBJ databases">
        <authorList>
            <person name="Dougan E. K."/>
            <person name="Rhodes N."/>
            <person name="Thang M."/>
            <person name="Chan C."/>
        </authorList>
    </citation>
    <scope>NUCLEOTIDE SEQUENCE</scope>
</reference>
<proteinExistence type="predicted"/>
<dbReference type="InterPro" id="IPR032675">
    <property type="entry name" value="LRR_dom_sf"/>
</dbReference>
<sequence length="240" mass="25480">ALTSLSLGRNRLGSHGCQQLADSLESNHALRLLDLSNNAAGSGVLSSTGEARDILRRIQVLLQRNRAPQKIITLRALTLPGSSIEEADPLGGFDTSAQEETLPQSPSKIAGSANLLRISCTGISGDELAALQLASSEPLAELRAQLAARLELPKSRLALLLADGRLLGKADDRRQLLDLWPRRRASDAKNADQEGDPCGAEDCGLRGGSSCSAAADLGVNLSERQYNLSERQHATRTLST</sequence>
<dbReference type="EMBL" id="CAJNNW010035307">
    <property type="protein sequence ID" value="CAE8726954.1"/>
    <property type="molecule type" value="Genomic_DNA"/>
</dbReference>
<gene>
    <name evidence="1" type="ORF">PGLA2088_LOCUS44655</name>
</gene>
<feature type="non-terminal residue" evidence="1">
    <location>
        <position position="1"/>
    </location>
</feature>
<comment type="caution">
    <text evidence="1">The sequence shown here is derived from an EMBL/GenBank/DDBJ whole genome shotgun (WGS) entry which is preliminary data.</text>
</comment>